<feature type="compositionally biased region" description="Polar residues" evidence="1">
    <location>
        <begin position="82"/>
        <end position="92"/>
    </location>
</feature>
<evidence type="ECO:0000313" key="4">
    <source>
        <dbReference type="EMBL" id="PWJ77376.1"/>
    </source>
</evidence>
<keyword evidence="2" id="KW-0812">Transmembrane</keyword>
<proteinExistence type="predicted"/>
<protein>
    <submittedName>
        <fullName evidence="4">GDSL-like lipase/acylhydrolase family protein</fullName>
    </submittedName>
</protein>
<feature type="transmembrane region" description="Helical" evidence="2">
    <location>
        <begin position="15"/>
        <end position="35"/>
    </location>
</feature>
<dbReference type="EMBL" id="QGGY01000003">
    <property type="protein sequence ID" value="PWJ77376.1"/>
    <property type="molecule type" value="Genomic_DNA"/>
</dbReference>
<accession>A0AB73T717</accession>
<dbReference type="Proteomes" id="UP000245412">
    <property type="component" value="Unassembled WGS sequence"/>
</dbReference>
<comment type="caution">
    <text evidence="4">The sequence shown here is derived from an EMBL/GenBank/DDBJ whole genome shotgun (WGS) entry which is preliminary data.</text>
</comment>
<sequence>MAHKTKRKRPDSGRFLNILILIIVVLIVFEGRLLINMFSKEGVKKQLENQLNEALEGAEEETEAPQTETSAQTEPPTERQTEAPQTVSSALVPKQSTPVDDSYFSDAVFIGDSRVEGFRAQSGITTGTFLTGVGMDVETIGTKPFIATENGMVTVYDALQTAPYSKVYIMLGTNELGFYDFNEFEKQYKSVLETIQLIQPNAIIYVMDVIYVEEALVTTGDYVNNDNVREINKHILNICEENGYYFLDLNEIFDDGSGSLLPGASIDGVHLYDRYCQMWLDYLRDHYVSFGSDTDSESTQGTDAPEEGQNDTSQETGTTEESQTNSDTSA</sequence>
<evidence type="ECO:0000256" key="1">
    <source>
        <dbReference type="SAM" id="MobiDB-lite"/>
    </source>
</evidence>
<dbReference type="InterPro" id="IPR036514">
    <property type="entry name" value="SGNH_hydro_sf"/>
</dbReference>
<keyword evidence="2" id="KW-0472">Membrane</keyword>
<keyword evidence="5" id="KW-1185">Reference proteome</keyword>
<evidence type="ECO:0000313" key="5">
    <source>
        <dbReference type="Proteomes" id="UP000245412"/>
    </source>
</evidence>
<dbReference type="Gene3D" id="3.40.50.1110">
    <property type="entry name" value="SGNH hydrolase"/>
    <property type="match status" value="1"/>
</dbReference>
<dbReference type="InterPro" id="IPR013830">
    <property type="entry name" value="SGNH_hydro"/>
</dbReference>
<feature type="compositionally biased region" description="Low complexity" evidence="1">
    <location>
        <begin position="64"/>
        <end position="74"/>
    </location>
</feature>
<keyword evidence="2" id="KW-1133">Transmembrane helix</keyword>
<feature type="region of interest" description="Disordered" evidence="1">
    <location>
        <begin position="51"/>
        <end position="92"/>
    </location>
</feature>
<reference evidence="4 5" key="1">
    <citation type="submission" date="2018-05" db="EMBL/GenBank/DDBJ databases">
        <authorList>
            <person name="Goeker M."/>
            <person name="Huntemann M."/>
            <person name="Clum A."/>
            <person name="Pillay M."/>
            <person name="Palaniappan K."/>
            <person name="Varghese N."/>
            <person name="Mikhailova N."/>
            <person name="Stamatis D."/>
            <person name="Reddy T."/>
            <person name="Daum C."/>
            <person name="Shapiro N."/>
            <person name="Ivanova N."/>
            <person name="Kyrpides N."/>
            <person name="Woyke T."/>
        </authorList>
    </citation>
    <scope>NUCLEOTIDE SEQUENCE [LARGE SCALE GENOMIC DNA]</scope>
    <source>
        <strain evidence="4 5">DSM 26524</strain>
    </source>
</reference>
<dbReference type="AlphaFoldDB" id="A0AB73T717"/>
<dbReference type="Pfam" id="PF13472">
    <property type="entry name" value="Lipase_GDSL_2"/>
    <property type="match status" value="1"/>
</dbReference>
<feature type="domain" description="SGNH hydrolase-type esterase" evidence="3">
    <location>
        <begin position="148"/>
        <end position="271"/>
    </location>
</feature>
<gene>
    <name evidence="4" type="ORF">C7383_103220</name>
</gene>
<feature type="compositionally biased region" description="Low complexity" evidence="1">
    <location>
        <begin position="312"/>
        <end position="324"/>
    </location>
</feature>
<organism evidence="4 5">
    <name type="scientific">Murimonas intestini</name>
    <dbReference type="NCBI Taxonomy" id="1337051"/>
    <lineage>
        <taxon>Bacteria</taxon>
        <taxon>Bacillati</taxon>
        <taxon>Bacillota</taxon>
        <taxon>Clostridia</taxon>
        <taxon>Lachnospirales</taxon>
        <taxon>Lachnospiraceae</taxon>
        <taxon>Murimonas</taxon>
    </lineage>
</organism>
<feature type="compositionally biased region" description="Polar residues" evidence="1">
    <location>
        <begin position="292"/>
        <end position="302"/>
    </location>
</feature>
<feature type="region of interest" description="Disordered" evidence="1">
    <location>
        <begin position="292"/>
        <end position="330"/>
    </location>
</feature>
<dbReference type="RefSeq" id="WP_109625479.1">
    <property type="nucleotide sequence ID" value="NZ_JANKBI010000002.1"/>
</dbReference>
<name>A0AB73T717_9FIRM</name>
<dbReference type="SUPFAM" id="SSF52266">
    <property type="entry name" value="SGNH hydrolase"/>
    <property type="match status" value="1"/>
</dbReference>
<evidence type="ECO:0000259" key="3">
    <source>
        <dbReference type="Pfam" id="PF13472"/>
    </source>
</evidence>
<evidence type="ECO:0000256" key="2">
    <source>
        <dbReference type="SAM" id="Phobius"/>
    </source>
</evidence>